<sequence>MQVAISTFRVVSNNRRKRRAWMSKLSNSIYLFRAISNSDTLDENTRVALVILAAALLHRLYDQQIDRIARRAEVTLNRTANHVSRVTLDARLSSIFFPLRHINEITSFGIRTES</sequence>
<gene>
    <name evidence="1" type="ORF">PUN28_009969</name>
</gene>
<evidence type="ECO:0000313" key="1">
    <source>
        <dbReference type="EMBL" id="KAL0116720.1"/>
    </source>
</evidence>
<accession>A0AAW2FNC3</accession>
<name>A0AAW2FNC3_9HYME</name>
<comment type="caution">
    <text evidence="1">The sequence shown here is derived from an EMBL/GenBank/DDBJ whole genome shotgun (WGS) entry which is preliminary data.</text>
</comment>
<proteinExistence type="predicted"/>
<dbReference type="AlphaFoldDB" id="A0AAW2FNC3"/>
<organism evidence="1 2">
    <name type="scientific">Cardiocondyla obscurior</name>
    <dbReference type="NCBI Taxonomy" id="286306"/>
    <lineage>
        <taxon>Eukaryota</taxon>
        <taxon>Metazoa</taxon>
        <taxon>Ecdysozoa</taxon>
        <taxon>Arthropoda</taxon>
        <taxon>Hexapoda</taxon>
        <taxon>Insecta</taxon>
        <taxon>Pterygota</taxon>
        <taxon>Neoptera</taxon>
        <taxon>Endopterygota</taxon>
        <taxon>Hymenoptera</taxon>
        <taxon>Apocrita</taxon>
        <taxon>Aculeata</taxon>
        <taxon>Formicoidea</taxon>
        <taxon>Formicidae</taxon>
        <taxon>Myrmicinae</taxon>
        <taxon>Cardiocondyla</taxon>
    </lineage>
</organism>
<dbReference type="EMBL" id="JADYXP020000009">
    <property type="protein sequence ID" value="KAL0116720.1"/>
    <property type="molecule type" value="Genomic_DNA"/>
</dbReference>
<keyword evidence="2" id="KW-1185">Reference proteome</keyword>
<evidence type="ECO:0000313" key="2">
    <source>
        <dbReference type="Proteomes" id="UP001430953"/>
    </source>
</evidence>
<reference evidence="1 2" key="1">
    <citation type="submission" date="2023-03" db="EMBL/GenBank/DDBJ databases">
        <title>High recombination rates correlate with genetic variation in Cardiocondyla obscurior ants.</title>
        <authorList>
            <person name="Errbii M."/>
        </authorList>
    </citation>
    <scope>NUCLEOTIDE SEQUENCE [LARGE SCALE GENOMIC DNA]</scope>
    <source>
        <strain evidence="1">Alpha-2009</strain>
        <tissue evidence="1">Whole body</tissue>
    </source>
</reference>
<protein>
    <submittedName>
        <fullName evidence="1">Uncharacterized protein</fullName>
    </submittedName>
</protein>
<dbReference type="Proteomes" id="UP001430953">
    <property type="component" value="Unassembled WGS sequence"/>
</dbReference>